<organism evidence="6">
    <name type="scientific">candidate division TA06 bacterium ADurb.Bin417</name>
    <dbReference type="NCBI Taxonomy" id="1852828"/>
    <lineage>
        <taxon>Bacteria</taxon>
        <taxon>Bacteria division TA06</taxon>
    </lineage>
</organism>
<dbReference type="InterPro" id="IPR007221">
    <property type="entry name" value="MreC"/>
</dbReference>
<dbReference type="Gene3D" id="2.40.10.340">
    <property type="entry name" value="Rod shape-determining protein MreC, domain 1"/>
    <property type="match status" value="1"/>
</dbReference>
<comment type="similarity">
    <text evidence="1">Belongs to the MreC family.</text>
</comment>
<dbReference type="AlphaFoldDB" id="A0A1V5MGC3"/>
<evidence type="ECO:0000256" key="1">
    <source>
        <dbReference type="ARBA" id="ARBA00009369"/>
    </source>
</evidence>
<sequence>MLWRFQKEILLVVFLLISFTLTNLKISGGRTGDRTFLKLEEYHLQFEQEVLRENQRLRRLLGMKERRANRILAIGGVVGIDPMGSPSWLLAEVGNPEALRPDLAALDGRGNLVGRVVEIKGRTLRVMTILNPQSRVSVVLQESRNLGVLESGEAGSLKINYIPREATVLEKEAVMTSQLSHNFPAGIPIGRVQRIAKKGFFTEVTVLPNANFSTLEEVAFAH</sequence>
<dbReference type="Proteomes" id="UP000485484">
    <property type="component" value="Unassembled WGS sequence"/>
</dbReference>
<name>A0A1V5MGC3_UNCT6</name>
<dbReference type="GO" id="GO:0008360">
    <property type="term" value="P:regulation of cell shape"/>
    <property type="evidence" value="ECO:0007669"/>
    <property type="project" value="UniProtKB-KW"/>
</dbReference>
<reference evidence="6" key="1">
    <citation type="submission" date="2017-02" db="EMBL/GenBank/DDBJ databases">
        <title>Delving into the versatile metabolic prowess of the omnipresent phylum Bacteroidetes.</title>
        <authorList>
            <person name="Nobu M.K."/>
            <person name="Mei R."/>
            <person name="Narihiro T."/>
            <person name="Kuroda K."/>
            <person name="Liu W.-T."/>
        </authorList>
    </citation>
    <scope>NUCLEOTIDE SEQUENCE</scope>
    <source>
        <strain evidence="6">ADurb.Bin417</strain>
    </source>
</reference>
<evidence type="ECO:0000256" key="3">
    <source>
        <dbReference type="ARBA" id="ARBA00022960"/>
    </source>
</evidence>
<dbReference type="Gene3D" id="2.40.10.350">
    <property type="entry name" value="Rod shape-determining protein MreC, domain 2"/>
    <property type="match status" value="1"/>
</dbReference>
<proteinExistence type="inferred from homology"/>
<dbReference type="EMBL" id="MWAK01000140">
    <property type="protein sequence ID" value="OPZ91970.1"/>
    <property type="molecule type" value="Genomic_DNA"/>
</dbReference>
<evidence type="ECO:0000313" key="6">
    <source>
        <dbReference type="EMBL" id="OPZ91970.1"/>
    </source>
</evidence>
<feature type="domain" description="Rod shape-determining protein MreC beta-barrel core" evidence="5">
    <location>
        <begin position="88"/>
        <end position="219"/>
    </location>
</feature>
<dbReference type="Pfam" id="PF04085">
    <property type="entry name" value="MreC"/>
    <property type="match status" value="1"/>
</dbReference>
<evidence type="ECO:0000256" key="4">
    <source>
        <dbReference type="ARBA" id="ARBA00032089"/>
    </source>
</evidence>
<protein>
    <recommendedName>
        <fullName evidence="2">Cell shape-determining protein MreC</fullName>
    </recommendedName>
    <alternativeName>
        <fullName evidence="4">Cell shape protein MreC</fullName>
    </alternativeName>
</protein>
<dbReference type="InterPro" id="IPR042177">
    <property type="entry name" value="Cell/Rod_1"/>
</dbReference>
<keyword evidence="3" id="KW-0133">Cell shape</keyword>
<comment type="caution">
    <text evidence="6">The sequence shown here is derived from an EMBL/GenBank/DDBJ whole genome shotgun (WGS) entry which is preliminary data.</text>
</comment>
<dbReference type="GO" id="GO:0005886">
    <property type="term" value="C:plasma membrane"/>
    <property type="evidence" value="ECO:0007669"/>
    <property type="project" value="TreeGrafter"/>
</dbReference>
<evidence type="ECO:0000256" key="2">
    <source>
        <dbReference type="ARBA" id="ARBA00013855"/>
    </source>
</evidence>
<dbReference type="InterPro" id="IPR055342">
    <property type="entry name" value="MreC_beta-barrel_core"/>
</dbReference>
<gene>
    <name evidence="6" type="primary">mreC</name>
    <name evidence="6" type="ORF">BWY73_00965</name>
</gene>
<dbReference type="PANTHER" id="PTHR34138:SF1">
    <property type="entry name" value="CELL SHAPE-DETERMINING PROTEIN MREC"/>
    <property type="match status" value="1"/>
</dbReference>
<accession>A0A1V5MGC3</accession>
<dbReference type="PANTHER" id="PTHR34138">
    <property type="entry name" value="CELL SHAPE-DETERMINING PROTEIN MREC"/>
    <property type="match status" value="1"/>
</dbReference>
<evidence type="ECO:0000259" key="5">
    <source>
        <dbReference type="Pfam" id="PF04085"/>
    </source>
</evidence>
<dbReference type="InterPro" id="IPR042175">
    <property type="entry name" value="Cell/Rod_MreC_2"/>
</dbReference>